<dbReference type="Gene3D" id="1.25.40.10">
    <property type="entry name" value="Tetratricopeptide repeat domain"/>
    <property type="match status" value="1"/>
</dbReference>
<dbReference type="EMBL" id="VAHF01000003">
    <property type="protein sequence ID" value="TXG66292.1"/>
    <property type="molecule type" value="Genomic_DNA"/>
</dbReference>
<accession>A0A5C7IBZ6</accession>
<evidence type="ECO:0000313" key="4">
    <source>
        <dbReference type="Proteomes" id="UP000323000"/>
    </source>
</evidence>
<dbReference type="Pfam" id="PF01535">
    <property type="entry name" value="PPR"/>
    <property type="match status" value="1"/>
</dbReference>
<gene>
    <name evidence="3" type="ORF">EZV62_007567</name>
</gene>
<dbReference type="GO" id="GO:0003723">
    <property type="term" value="F:RNA binding"/>
    <property type="evidence" value="ECO:0007669"/>
    <property type="project" value="InterPro"/>
</dbReference>
<sequence>MIKAAVEANLYTFGSAVSVAANMENIKQGKQIHAMILKECGSIDDAKREFLEMLEKNEISCNAMITGYSQHGCGTEAINLFKTMKQHVDLLGRAGFMSRAREFIEKMLTEQEAMIWRTLLSACRVHKNMEIGEFAANHLLELEHVFSYICSSIKYVCNGGEMGFQRSEKTAFGVKAGLRLKT</sequence>
<keyword evidence="4" id="KW-1185">Reference proteome</keyword>
<proteinExistence type="predicted"/>
<dbReference type="Proteomes" id="UP000323000">
    <property type="component" value="Chromosome 3"/>
</dbReference>
<protein>
    <recommendedName>
        <fullName evidence="5">Pentatricopeptide repeat-containing protein</fullName>
    </recommendedName>
</protein>
<comment type="caution">
    <text evidence="3">The sequence shown here is derived from an EMBL/GenBank/DDBJ whole genome shotgun (WGS) entry which is preliminary data.</text>
</comment>
<dbReference type="PANTHER" id="PTHR47926:SF347">
    <property type="entry name" value="PENTATRICOPEPTIDE REPEAT-CONTAINING PROTEIN"/>
    <property type="match status" value="1"/>
</dbReference>
<keyword evidence="1" id="KW-0677">Repeat</keyword>
<dbReference type="AlphaFoldDB" id="A0A5C7IBZ6"/>
<evidence type="ECO:0000256" key="1">
    <source>
        <dbReference type="ARBA" id="ARBA00022737"/>
    </source>
</evidence>
<dbReference type="PROSITE" id="PS51375">
    <property type="entry name" value="PPR"/>
    <property type="match status" value="1"/>
</dbReference>
<reference evidence="4" key="1">
    <citation type="journal article" date="2019" name="Gigascience">
        <title>De novo genome assembly of the endangered Acer yangbiense, a plant species with extremely small populations endemic to Yunnan Province, China.</title>
        <authorList>
            <person name="Yang J."/>
            <person name="Wariss H.M."/>
            <person name="Tao L."/>
            <person name="Zhang R."/>
            <person name="Yun Q."/>
            <person name="Hollingsworth P."/>
            <person name="Dao Z."/>
            <person name="Luo G."/>
            <person name="Guo H."/>
            <person name="Ma Y."/>
            <person name="Sun W."/>
        </authorList>
    </citation>
    <scope>NUCLEOTIDE SEQUENCE [LARGE SCALE GENOMIC DNA]</scope>
    <source>
        <strain evidence="4">cv. Malutang</strain>
    </source>
</reference>
<dbReference type="InterPro" id="IPR046960">
    <property type="entry name" value="PPR_At4g14850-like_plant"/>
</dbReference>
<dbReference type="InterPro" id="IPR011990">
    <property type="entry name" value="TPR-like_helical_dom_sf"/>
</dbReference>
<feature type="repeat" description="PPR" evidence="2">
    <location>
        <begin position="57"/>
        <end position="87"/>
    </location>
</feature>
<evidence type="ECO:0008006" key="5">
    <source>
        <dbReference type="Google" id="ProtNLM"/>
    </source>
</evidence>
<dbReference type="InterPro" id="IPR002885">
    <property type="entry name" value="PPR_rpt"/>
</dbReference>
<dbReference type="PANTHER" id="PTHR47926">
    <property type="entry name" value="PENTATRICOPEPTIDE REPEAT-CONTAINING PROTEIN"/>
    <property type="match status" value="1"/>
</dbReference>
<evidence type="ECO:0000256" key="2">
    <source>
        <dbReference type="PROSITE-ProRule" id="PRU00708"/>
    </source>
</evidence>
<organism evidence="3 4">
    <name type="scientific">Acer yangbiense</name>
    <dbReference type="NCBI Taxonomy" id="1000413"/>
    <lineage>
        <taxon>Eukaryota</taxon>
        <taxon>Viridiplantae</taxon>
        <taxon>Streptophyta</taxon>
        <taxon>Embryophyta</taxon>
        <taxon>Tracheophyta</taxon>
        <taxon>Spermatophyta</taxon>
        <taxon>Magnoliopsida</taxon>
        <taxon>eudicotyledons</taxon>
        <taxon>Gunneridae</taxon>
        <taxon>Pentapetalae</taxon>
        <taxon>rosids</taxon>
        <taxon>malvids</taxon>
        <taxon>Sapindales</taxon>
        <taxon>Sapindaceae</taxon>
        <taxon>Hippocastanoideae</taxon>
        <taxon>Acereae</taxon>
        <taxon>Acer</taxon>
    </lineage>
</organism>
<dbReference type="OrthoDB" id="1194493at2759"/>
<name>A0A5C7IBZ6_9ROSI</name>
<dbReference type="NCBIfam" id="TIGR00756">
    <property type="entry name" value="PPR"/>
    <property type="match status" value="1"/>
</dbReference>
<dbReference type="GO" id="GO:0009451">
    <property type="term" value="P:RNA modification"/>
    <property type="evidence" value="ECO:0007669"/>
    <property type="project" value="InterPro"/>
</dbReference>
<evidence type="ECO:0000313" key="3">
    <source>
        <dbReference type="EMBL" id="TXG66292.1"/>
    </source>
</evidence>